<accession>G3HIF3</accession>
<protein>
    <submittedName>
        <fullName evidence="2">Uncharacterized protein</fullName>
    </submittedName>
</protein>
<dbReference type="EMBL" id="JH000402">
    <property type="protein sequence ID" value="EGW09493.1"/>
    <property type="molecule type" value="Genomic_DNA"/>
</dbReference>
<gene>
    <name evidence="2" type="ORF">I79_010414</name>
</gene>
<name>G3HIF3_CRIGR</name>
<feature type="compositionally biased region" description="Polar residues" evidence="1">
    <location>
        <begin position="1"/>
        <end position="12"/>
    </location>
</feature>
<dbReference type="InParanoid" id="G3HIF3"/>
<evidence type="ECO:0000313" key="2">
    <source>
        <dbReference type="EMBL" id="EGW09493.1"/>
    </source>
</evidence>
<feature type="region of interest" description="Disordered" evidence="1">
    <location>
        <begin position="1"/>
        <end position="36"/>
    </location>
</feature>
<evidence type="ECO:0000313" key="3">
    <source>
        <dbReference type="Proteomes" id="UP000001075"/>
    </source>
</evidence>
<sequence length="56" mass="6097">MECQESESQTLAETGKRPELQKCKPETLSPSGSMVGRSSAMFGELKFCFNEGSHVA</sequence>
<feature type="compositionally biased region" description="Basic and acidic residues" evidence="1">
    <location>
        <begin position="14"/>
        <end position="25"/>
    </location>
</feature>
<dbReference type="Proteomes" id="UP000001075">
    <property type="component" value="Unassembled WGS sequence"/>
</dbReference>
<proteinExistence type="predicted"/>
<organism evidence="2 3">
    <name type="scientific">Cricetulus griseus</name>
    <name type="common">Chinese hamster</name>
    <name type="synonym">Cricetulus barabensis griseus</name>
    <dbReference type="NCBI Taxonomy" id="10029"/>
    <lineage>
        <taxon>Eukaryota</taxon>
        <taxon>Metazoa</taxon>
        <taxon>Chordata</taxon>
        <taxon>Craniata</taxon>
        <taxon>Vertebrata</taxon>
        <taxon>Euteleostomi</taxon>
        <taxon>Mammalia</taxon>
        <taxon>Eutheria</taxon>
        <taxon>Euarchontoglires</taxon>
        <taxon>Glires</taxon>
        <taxon>Rodentia</taxon>
        <taxon>Myomorpha</taxon>
        <taxon>Muroidea</taxon>
        <taxon>Cricetidae</taxon>
        <taxon>Cricetinae</taxon>
        <taxon>Cricetulus</taxon>
    </lineage>
</organism>
<dbReference type="AlphaFoldDB" id="G3HIF3"/>
<evidence type="ECO:0000256" key="1">
    <source>
        <dbReference type="SAM" id="MobiDB-lite"/>
    </source>
</evidence>
<reference evidence="3" key="1">
    <citation type="journal article" date="2011" name="Nat. Biotechnol.">
        <title>The genomic sequence of the Chinese hamster ovary (CHO)-K1 cell line.</title>
        <authorList>
            <person name="Xu X."/>
            <person name="Nagarajan H."/>
            <person name="Lewis N.E."/>
            <person name="Pan S."/>
            <person name="Cai Z."/>
            <person name="Liu X."/>
            <person name="Chen W."/>
            <person name="Xie M."/>
            <person name="Wang W."/>
            <person name="Hammond S."/>
            <person name="Andersen M.R."/>
            <person name="Neff N."/>
            <person name="Passarelli B."/>
            <person name="Koh W."/>
            <person name="Fan H.C."/>
            <person name="Wang J."/>
            <person name="Gui Y."/>
            <person name="Lee K.H."/>
            <person name="Betenbaugh M.J."/>
            <person name="Quake S.R."/>
            <person name="Famili I."/>
            <person name="Palsson B.O."/>
            <person name="Wang J."/>
        </authorList>
    </citation>
    <scope>NUCLEOTIDE SEQUENCE [LARGE SCALE GENOMIC DNA]</scope>
    <source>
        <strain evidence="3">CHO K1 cell line</strain>
    </source>
</reference>